<sequence>MVPLGDWTDLANIQHAFGFLMNPDSETSALAKSFHKRVVERKQERPAMKEDLAGCLSVKLEIFARDVLCRLQQEEPLHCRMNKKATRLQERTLNHQKVPEISSNLRPDIVVTEEKVTIIDVTMPFESRHVAFKMQGREISQLYSSFKRTARKGCEVKN</sequence>
<proteinExistence type="predicted"/>
<evidence type="ECO:0000313" key="1">
    <source>
        <dbReference type="EMBL" id="UYV79765.1"/>
    </source>
</evidence>
<organism evidence="1 2">
    <name type="scientific">Cordylochernes scorpioides</name>
    <dbReference type="NCBI Taxonomy" id="51811"/>
    <lineage>
        <taxon>Eukaryota</taxon>
        <taxon>Metazoa</taxon>
        <taxon>Ecdysozoa</taxon>
        <taxon>Arthropoda</taxon>
        <taxon>Chelicerata</taxon>
        <taxon>Arachnida</taxon>
        <taxon>Pseudoscorpiones</taxon>
        <taxon>Cheliferoidea</taxon>
        <taxon>Chernetidae</taxon>
        <taxon>Cordylochernes</taxon>
    </lineage>
</organism>
<reference evidence="1 2" key="1">
    <citation type="submission" date="2022-01" db="EMBL/GenBank/DDBJ databases">
        <title>A chromosomal length assembly of Cordylochernes scorpioides.</title>
        <authorList>
            <person name="Zeh D."/>
            <person name="Zeh J."/>
        </authorList>
    </citation>
    <scope>NUCLEOTIDE SEQUENCE [LARGE SCALE GENOMIC DNA]</scope>
    <source>
        <strain evidence="1">IN4F17</strain>
        <tissue evidence="1">Whole Body</tissue>
    </source>
</reference>
<dbReference type="EMBL" id="CP092880">
    <property type="protein sequence ID" value="UYV79765.1"/>
    <property type="molecule type" value="Genomic_DNA"/>
</dbReference>
<dbReference type="Proteomes" id="UP001235939">
    <property type="component" value="Chromosome 18"/>
</dbReference>
<keyword evidence="2" id="KW-1185">Reference proteome</keyword>
<protein>
    <submittedName>
        <fullName evidence="1">Uncharacterized protein</fullName>
    </submittedName>
</protein>
<accession>A0ABY6LF02</accession>
<evidence type="ECO:0000313" key="2">
    <source>
        <dbReference type="Proteomes" id="UP001235939"/>
    </source>
</evidence>
<gene>
    <name evidence="1" type="ORF">LAZ67_18000585</name>
</gene>
<name>A0ABY6LF02_9ARAC</name>